<accession>A0ABW6WEW2</accession>
<comment type="caution">
    <text evidence="1">The sequence shown here is derived from an EMBL/GenBank/DDBJ whole genome shotgun (WGS) entry which is preliminary data.</text>
</comment>
<dbReference type="Proteomes" id="UP001602245">
    <property type="component" value="Unassembled WGS sequence"/>
</dbReference>
<name>A0ABW6WEW2_9ACTN</name>
<protein>
    <submittedName>
        <fullName evidence="1">Uncharacterized protein</fullName>
    </submittedName>
</protein>
<proteinExistence type="predicted"/>
<keyword evidence="2" id="KW-1185">Reference proteome</keyword>
<sequence length="224" mass="24029">MSVNLRQVLPTDAGLNLPEPVRQTLVDHGIACNLAAVAVNQAAQLDQQADAQHDHIKALRRGEPVATAAGDVAEATDRFRSITLVALARAATMYAVYATQLAVQIAAGEPVTDPGDAAPRPKPSDLIAALSMYLPPLSFQPRDDSERQQVADLNADIQRSYRDLTNVITHQLHGVQATLYDDLSAATKLDSKIEVLDVFPFAVYDYAATVAWAVGMLTGLDEDA</sequence>
<dbReference type="EMBL" id="JBIAZU010000003">
    <property type="protein sequence ID" value="MFF5291829.1"/>
    <property type="molecule type" value="Genomic_DNA"/>
</dbReference>
<organism evidence="1 2">
    <name type="scientific">Paractinoplanes globisporus</name>
    <dbReference type="NCBI Taxonomy" id="113565"/>
    <lineage>
        <taxon>Bacteria</taxon>
        <taxon>Bacillati</taxon>
        <taxon>Actinomycetota</taxon>
        <taxon>Actinomycetes</taxon>
        <taxon>Micromonosporales</taxon>
        <taxon>Micromonosporaceae</taxon>
        <taxon>Paractinoplanes</taxon>
    </lineage>
</organism>
<evidence type="ECO:0000313" key="1">
    <source>
        <dbReference type="EMBL" id="MFF5291829.1"/>
    </source>
</evidence>
<evidence type="ECO:0000313" key="2">
    <source>
        <dbReference type="Proteomes" id="UP001602245"/>
    </source>
</evidence>
<dbReference type="RefSeq" id="WP_157295856.1">
    <property type="nucleotide sequence ID" value="NZ_JBIAZU010000003.1"/>
</dbReference>
<reference evidence="1 2" key="1">
    <citation type="submission" date="2024-10" db="EMBL/GenBank/DDBJ databases">
        <title>The Natural Products Discovery Center: Release of the First 8490 Sequenced Strains for Exploring Actinobacteria Biosynthetic Diversity.</title>
        <authorList>
            <person name="Kalkreuter E."/>
            <person name="Kautsar S.A."/>
            <person name="Yang D."/>
            <person name="Bader C.D."/>
            <person name="Teijaro C.N."/>
            <person name="Fluegel L."/>
            <person name="Davis C.M."/>
            <person name="Simpson J.R."/>
            <person name="Lauterbach L."/>
            <person name="Steele A.D."/>
            <person name="Gui C."/>
            <person name="Meng S."/>
            <person name="Li G."/>
            <person name="Viehrig K."/>
            <person name="Ye F."/>
            <person name="Su P."/>
            <person name="Kiefer A.F."/>
            <person name="Nichols A."/>
            <person name="Cepeda A.J."/>
            <person name="Yan W."/>
            <person name="Fan B."/>
            <person name="Jiang Y."/>
            <person name="Adhikari A."/>
            <person name="Zheng C.-J."/>
            <person name="Schuster L."/>
            <person name="Cowan T.M."/>
            <person name="Smanski M.J."/>
            <person name="Chevrette M.G."/>
            <person name="De Carvalho L.P.S."/>
            <person name="Shen B."/>
        </authorList>
    </citation>
    <scope>NUCLEOTIDE SEQUENCE [LARGE SCALE GENOMIC DNA]</scope>
    <source>
        <strain evidence="1 2">NPDC000087</strain>
    </source>
</reference>
<gene>
    <name evidence="1" type="ORF">ACFY35_20505</name>
</gene>